<dbReference type="PANTHER" id="PTHR35218:SF9">
    <property type="entry name" value="ENDONUCLEASE_EXONUCLEASE_PHOSPHATASE DOMAIN-CONTAINING PROTEIN"/>
    <property type="match status" value="1"/>
</dbReference>
<name>A0A9Q0J1Y7_9ROSI</name>
<gene>
    <name evidence="2" type="ORF">Tsubulata_050912</name>
</gene>
<dbReference type="InterPro" id="IPR036691">
    <property type="entry name" value="Endo/exonu/phosph_ase_sf"/>
</dbReference>
<evidence type="ECO:0000313" key="2">
    <source>
        <dbReference type="EMBL" id="KAJ4825017.1"/>
    </source>
</evidence>
<dbReference type="PANTHER" id="PTHR35218">
    <property type="entry name" value="RNASE H DOMAIN-CONTAINING PROTEIN"/>
    <property type="match status" value="1"/>
</dbReference>
<dbReference type="Proteomes" id="UP001141552">
    <property type="component" value="Unassembled WGS sequence"/>
</dbReference>
<evidence type="ECO:0000313" key="3">
    <source>
        <dbReference type="Proteomes" id="UP001141552"/>
    </source>
</evidence>
<reference evidence="2" key="1">
    <citation type="submission" date="2022-02" db="EMBL/GenBank/DDBJ databases">
        <authorList>
            <person name="Henning P.M."/>
            <person name="McCubbin A.G."/>
            <person name="Shore J.S."/>
        </authorList>
    </citation>
    <scope>NUCLEOTIDE SEQUENCE</scope>
    <source>
        <strain evidence="2">F60SS</strain>
        <tissue evidence="2">Leaves</tissue>
    </source>
</reference>
<comment type="caution">
    <text evidence="2">The sequence shown here is derived from an EMBL/GenBank/DDBJ whole genome shotgun (WGS) entry which is preliminary data.</text>
</comment>
<evidence type="ECO:0000259" key="1">
    <source>
        <dbReference type="Pfam" id="PF03372"/>
    </source>
</evidence>
<proteinExistence type="predicted"/>
<sequence>MWNCRGAGKKQFVRKFKDLSVETQPYIAIVVEPRVSGQKANRIIRQLKFSNSYRVEARGFAGGIWLLWDEEVVQIQVLHCHTQFIHVQITKDGVFFMLTAIYASPQNKWRRYLWRNLASLAEQITVPWLLAGDFNAVLSGDERKDRSGRPGVADNEFQNCVNQSRLMDLGAIGSKFTWKGGGRHARLDRFLCNDLWRLAFQNAIVFHLPLACSDHRPILIKDGVAAPPRAHRPFRCNLSWKVCGGNDALFWLDKWLWRDASLADALPYLPEDAAIPKDWNEISTKFNEEESFKYPMISRA</sequence>
<dbReference type="Pfam" id="PF03372">
    <property type="entry name" value="Exo_endo_phos"/>
    <property type="match status" value="1"/>
</dbReference>
<dbReference type="SUPFAM" id="SSF56219">
    <property type="entry name" value="DNase I-like"/>
    <property type="match status" value="1"/>
</dbReference>
<dbReference type="EMBL" id="JAKUCV010007022">
    <property type="protein sequence ID" value="KAJ4825017.1"/>
    <property type="molecule type" value="Genomic_DNA"/>
</dbReference>
<organism evidence="2 3">
    <name type="scientific">Turnera subulata</name>
    <dbReference type="NCBI Taxonomy" id="218843"/>
    <lineage>
        <taxon>Eukaryota</taxon>
        <taxon>Viridiplantae</taxon>
        <taxon>Streptophyta</taxon>
        <taxon>Embryophyta</taxon>
        <taxon>Tracheophyta</taxon>
        <taxon>Spermatophyta</taxon>
        <taxon>Magnoliopsida</taxon>
        <taxon>eudicotyledons</taxon>
        <taxon>Gunneridae</taxon>
        <taxon>Pentapetalae</taxon>
        <taxon>rosids</taxon>
        <taxon>fabids</taxon>
        <taxon>Malpighiales</taxon>
        <taxon>Passifloraceae</taxon>
        <taxon>Turnera</taxon>
    </lineage>
</organism>
<accession>A0A9Q0J1Y7</accession>
<reference evidence="2" key="2">
    <citation type="journal article" date="2023" name="Plants (Basel)">
        <title>Annotation of the Turnera subulata (Passifloraceae) Draft Genome Reveals the S-Locus Evolved after the Divergence of Turneroideae from Passifloroideae in a Stepwise Manner.</title>
        <authorList>
            <person name="Henning P.M."/>
            <person name="Roalson E.H."/>
            <person name="Mir W."/>
            <person name="McCubbin A.G."/>
            <person name="Shore J.S."/>
        </authorList>
    </citation>
    <scope>NUCLEOTIDE SEQUENCE</scope>
    <source>
        <strain evidence="2">F60SS</strain>
    </source>
</reference>
<dbReference type="AlphaFoldDB" id="A0A9Q0J1Y7"/>
<protein>
    <recommendedName>
        <fullName evidence="1">Endonuclease/exonuclease/phosphatase domain-containing protein</fullName>
    </recommendedName>
</protein>
<dbReference type="Gene3D" id="3.60.10.10">
    <property type="entry name" value="Endonuclease/exonuclease/phosphatase"/>
    <property type="match status" value="1"/>
</dbReference>
<dbReference type="GO" id="GO:0003824">
    <property type="term" value="F:catalytic activity"/>
    <property type="evidence" value="ECO:0007669"/>
    <property type="project" value="InterPro"/>
</dbReference>
<keyword evidence="3" id="KW-1185">Reference proteome</keyword>
<dbReference type="OrthoDB" id="1750980at2759"/>
<feature type="domain" description="Endonuclease/exonuclease/phosphatase" evidence="1">
    <location>
        <begin position="2"/>
        <end position="215"/>
    </location>
</feature>
<dbReference type="InterPro" id="IPR005135">
    <property type="entry name" value="Endo/exonuclease/phosphatase"/>
</dbReference>